<dbReference type="Pfam" id="PF07694">
    <property type="entry name" value="5TM-5TMR_LYT"/>
    <property type="match status" value="1"/>
</dbReference>
<dbReference type="GO" id="GO:0071555">
    <property type="term" value="P:cell wall organization"/>
    <property type="evidence" value="ECO:0007669"/>
    <property type="project" value="InterPro"/>
</dbReference>
<dbReference type="InterPro" id="IPR052155">
    <property type="entry name" value="Biofilm_reg_signaling"/>
</dbReference>
<feature type="domain" description="GGDEF" evidence="10">
    <location>
        <begin position="474"/>
        <end position="612"/>
    </location>
</feature>
<dbReference type="SUPFAM" id="SSF141868">
    <property type="entry name" value="EAL domain-like"/>
    <property type="match status" value="1"/>
</dbReference>
<dbReference type="CDD" id="cd01949">
    <property type="entry name" value="GGDEF"/>
    <property type="match status" value="1"/>
</dbReference>
<evidence type="ECO:0000259" key="8">
    <source>
        <dbReference type="PROSITE" id="PS50113"/>
    </source>
</evidence>
<dbReference type="GO" id="GO:0005886">
    <property type="term" value="C:plasma membrane"/>
    <property type="evidence" value="ECO:0007669"/>
    <property type="project" value="UniProtKB-SubCell"/>
</dbReference>
<dbReference type="CDD" id="cd01948">
    <property type="entry name" value="EAL"/>
    <property type="match status" value="1"/>
</dbReference>
<dbReference type="InterPro" id="IPR011620">
    <property type="entry name" value="Sig_transdc_His_kinase_LytS_TM"/>
</dbReference>
<feature type="non-terminal residue" evidence="11">
    <location>
        <position position="694"/>
    </location>
</feature>
<dbReference type="Pfam" id="PF08448">
    <property type="entry name" value="PAS_4"/>
    <property type="match status" value="1"/>
</dbReference>
<keyword evidence="2" id="KW-1003">Cell membrane</keyword>
<dbReference type="InterPro" id="IPR035919">
    <property type="entry name" value="EAL_sf"/>
</dbReference>
<dbReference type="CDD" id="cd00130">
    <property type="entry name" value="PAS"/>
    <property type="match status" value="2"/>
</dbReference>
<dbReference type="PANTHER" id="PTHR44757:SF2">
    <property type="entry name" value="BIOFILM ARCHITECTURE MAINTENANCE PROTEIN MBAA"/>
    <property type="match status" value="1"/>
</dbReference>
<dbReference type="PROSITE" id="PS50883">
    <property type="entry name" value="EAL"/>
    <property type="match status" value="1"/>
</dbReference>
<evidence type="ECO:0000256" key="1">
    <source>
        <dbReference type="ARBA" id="ARBA00004651"/>
    </source>
</evidence>
<evidence type="ECO:0000313" key="11">
    <source>
        <dbReference type="EMBL" id="NLF54186.1"/>
    </source>
</evidence>
<dbReference type="GO" id="GO:0000155">
    <property type="term" value="F:phosphorelay sensor kinase activity"/>
    <property type="evidence" value="ECO:0007669"/>
    <property type="project" value="InterPro"/>
</dbReference>
<evidence type="ECO:0000259" key="9">
    <source>
        <dbReference type="PROSITE" id="PS50883"/>
    </source>
</evidence>
<dbReference type="Gene3D" id="3.30.450.20">
    <property type="entry name" value="PAS domain"/>
    <property type="match status" value="2"/>
</dbReference>
<dbReference type="Pfam" id="PF13426">
    <property type="entry name" value="PAS_9"/>
    <property type="match status" value="1"/>
</dbReference>
<feature type="transmembrane region" description="Helical" evidence="6">
    <location>
        <begin position="132"/>
        <end position="150"/>
    </location>
</feature>
<dbReference type="InterPro" id="IPR043128">
    <property type="entry name" value="Rev_trsase/Diguanyl_cyclase"/>
</dbReference>
<feature type="domain" description="EAL" evidence="9">
    <location>
        <begin position="621"/>
        <end position="694"/>
    </location>
</feature>
<feature type="domain" description="PAC" evidence="8">
    <location>
        <begin position="390"/>
        <end position="442"/>
    </location>
</feature>
<dbReference type="PANTHER" id="PTHR44757">
    <property type="entry name" value="DIGUANYLATE CYCLASE DGCP"/>
    <property type="match status" value="1"/>
</dbReference>
<dbReference type="PROSITE" id="PS50112">
    <property type="entry name" value="PAS"/>
    <property type="match status" value="2"/>
</dbReference>
<evidence type="ECO:0000256" key="5">
    <source>
        <dbReference type="ARBA" id="ARBA00023136"/>
    </source>
</evidence>
<keyword evidence="5 6" id="KW-0472">Membrane</keyword>
<dbReference type="Proteomes" id="UP000536534">
    <property type="component" value="Unassembled WGS sequence"/>
</dbReference>
<dbReference type="AlphaFoldDB" id="A0A7X7LWI2"/>
<dbReference type="InterPro" id="IPR035965">
    <property type="entry name" value="PAS-like_dom_sf"/>
</dbReference>
<dbReference type="EMBL" id="JAAYYV010000192">
    <property type="protein sequence ID" value="NLF54186.1"/>
    <property type="molecule type" value="Genomic_DNA"/>
</dbReference>
<name>A0A7X7LWI2_9RHOO</name>
<proteinExistence type="predicted"/>
<dbReference type="SUPFAM" id="SSF55073">
    <property type="entry name" value="Nucleotide cyclase"/>
    <property type="match status" value="1"/>
</dbReference>
<dbReference type="InterPro" id="IPR001633">
    <property type="entry name" value="EAL_dom"/>
</dbReference>
<dbReference type="SMART" id="SM00091">
    <property type="entry name" value="PAS"/>
    <property type="match status" value="2"/>
</dbReference>
<comment type="caution">
    <text evidence="11">The sequence shown here is derived from an EMBL/GenBank/DDBJ whole genome shotgun (WGS) entry which is preliminary data.</text>
</comment>
<dbReference type="Pfam" id="PF00990">
    <property type="entry name" value="GGDEF"/>
    <property type="match status" value="1"/>
</dbReference>
<keyword evidence="4 6" id="KW-1133">Transmembrane helix</keyword>
<dbReference type="SMART" id="SM00267">
    <property type="entry name" value="GGDEF"/>
    <property type="match status" value="1"/>
</dbReference>
<dbReference type="Pfam" id="PF00563">
    <property type="entry name" value="EAL"/>
    <property type="match status" value="1"/>
</dbReference>
<gene>
    <name evidence="11" type="ORF">GX576_07285</name>
</gene>
<dbReference type="NCBIfam" id="TIGR00254">
    <property type="entry name" value="GGDEF"/>
    <property type="match status" value="1"/>
</dbReference>
<protein>
    <submittedName>
        <fullName evidence="11">Diguanylate cyclase</fullName>
    </submittedName>
</protein>
<dbReference type="InterPro" id="IPR000014">
    <property type="entry name" value="PAS"/>
</dbReference>
<organism evidence="11 12">
    <name type="scientific">Thauera phenolivorans</name>
    <dbReference type="NCBI Taxonomy" id="1792543"/>
    <lineage>
        <taxon>Bacteria</taxon>
        <taxon>Pseudomonadati</taxon>
        <taxon>Pseudomonadota</taxon>
        <taxon>Betaproteobacteria</taxon>
        <taxon>Rhodocyclales</taxon>
        <taxon>Zoogloeaceae</taxon>
        <taxon>Thauera</taxon>
    </lineage>
</organism>
<feature type="transmembrane region" description="Helical" evidence="6">
    <location>
        <begin position="30"/>
        <end position="53"/>
    </location>
</feature>
<comment type="subcellular location">
    <subcellularLocation>
        <location evidence="1">Cell membrane</location>
        <topology evidence="1">Multi-pass membrane protein</topology>
    </subcellularLocation>
</comment>
<evidence type="ECO:0000313" key="12">
    <source>
        <dbReference type="Proteomes" id="UP000536534"/>
    </source>
</evidence>
<evidence type="ECO:0000259" key="7">
    <source>
        <dbReference type="PROSITE" id="PS50112"/>
    </source>
</evidence>
<feature type="transmembrane region" description="Helical" evidence="6">
    <location>
        <begin position="99"/>
        <end position="120"/>
    </location>
</feature>
<dbReference type="NCBIfam" id="TIGR00229">
    <property type="entry name" value="sensory_box"/>
    <property type="match status" value="2"/>
</dbReference>
<evidence type="ECO:0000259" key="10">
    <source>
        <dbReference type="PROSITE" id="PS50887"/>
    </source>
</evidence>
<evidence type="ECO:0000256" key="6">
    <source>
        <dbReference type="SAM" id="Phobius"/>
    </source>
</evidence>
<reference evidence="11 12" key="1">
    <citation type="journal article" date="2020" name="Biotechnol. Biofuels">
        <title>New insights from the biogas microbiome by comprehensive genome-resolved metagenomics of nearly 1600 species originating from multiple anaerobic digesters.</title>
        <authorList>
            <person name="Campanaro S."/>
            <person name="Treu L."/>
            <person name="Rodriguez-R L.M."/>
            <person name="Kovalovszki A."/>
            <person name="Ziels R.M."/>
            <person name="Maus I."/>
            <person name="Zhu X."/>
            <person name="Kougias P.G."/>
            <person name="Basile A."/>
            <person name="Luo G."/>
            <person name="Schluter A."/>
            <person name="Konstantinidis K.T."/>
            <person name="Angelidaki I."/>
        </authorList>
    </citation>
    <scope>NUCLEOTIDE SEQUENCE [LARGE SCALE GENOMIC DNA]</scope>
    <source>
        <strain evidence="11">AS06rmzACSIP_256</strain>
    </source>
</reference>
<feature type="domain" description="PAS" evidence="7">
    <location>
        <begin position="197"/>
        <end position="267"/>
    </location>
</feature>
<accession>A0A7X7LWI2</accession>
<feature type="domain" description="PAS" evidence="7">
    <location>
        <begin position="317"/>
        <end position="362"/>
    </location>
</feature>
<evidence type="ECO:0000256" key="2">
    <source>
        <dbReference type="ARBA" id="ARBA00022475"/>
    </source>
</evidence>
<feature type="transmembrane region" description="Helical" evidence="6">
    <location>
        <begin position="162"/>
        <end position="182"/>
    </location>
</feature>
<dbReference type="Gene3D" id="3.30.70.270">
    <property type="match status" value="1"/>
</dbReference>
<dbReference type="InterPro" id="IPR029787">
    <property type="entry name" value="Nucleotide_cyclase"/>
</dbReference>
<feature type="transmembrane region" description="Helical" evidence="6">
    <location>
        <begin position="65"/>
        <end position="87"/>
    </location>
</feature>
<dbReference type="PROSITE" id="PS50113">
    <property type="entry name" value="PAC"/>
    <property type="match status" value="1"/>
</dbReference>
<dbReference type="SUPFAM" id="SSF55785">
    <property type="entry name" value="PYP-like sensor domain (PAS domain)"/>
    <property type="match status" value="2"/>
</dbReference>
<keyword evidence="3 6" id="KW-0812">Transmembrane</keyword>
<evidence type="ECO:0000256" key="4">
    <source>
        <dbReference type="ARBA" id="ARBA00022989"/>
    </source>
</evidence>
<dbReference type="InterPro" id="IPR013656">
    <property type="entry name" value="PAS_4"/>
</dbReference>
<dbReference type="InterPro" id="IPR000160">
    <property type="entry name" value="GGDEF_dom"/>
</dbReference>
<evidence type="ECO:0000256" key="3">
    <source>
        <dbReference type="ARBA" id="ARBA00022692"/>
    </source>
</evidence>
<sequence>MFLDLLEATALLLALSLLHGLNLRVWRRSALAAQIGSGMIFGGIAVVGMMIPIEIAPGVIFDGRAVVLSMAALFGGPLVGALGGAIAGAYRLALGGDGALVGTIVILAAVTAGLAYRAAVTHGRLTRAPVRLLGFGLLLHGFNLLLFLLIPDKYVGAIFGELALPYVLALAPATALLGTLLLDIERRQSTDHALAQSEASLRAIAGAIPDLLLVIDEDGRYQEVISQGDDLLYAAAGEVRGRLMHDVLPPDKADLFLAFVRRTLASGVTERLEYELDTRSGPRAFEGHCRALETPLKGKRAVVLLARDVTERARLEQEQRIAAIAFDSQQGMVITAPDTTILRVNKAFSQITGYAPEEVIGRKTAMLASGRHGPAFFRAIKSRLDLRGAWEGEIWSRRRNGEVFPERLAVSSVRDAQGALTHYVGAFTDITLNKAAEAEIHTLAFYDHLTSLPNRRLLGERLEAALTASRRTGAHGALMFIDLDDFKNVNDLLGHHHGDLLLQQTGRRLRETVRQTDTVARLGGDEFVLLLEHLAHAPDEAAAQAERVARTALERLNQPYVLGECTRQIGASIGIVMFQRETCAAKDLMQRADLSMYESKRVGKNTLRFFDPLMHDAVRARLQLEDDLRAGLAAGQFTMYYQPQFDRERRIVGAEAVVRWVRPGGEPVSPEDFLPVAERAGLMRTLGRLVIEAV</sequence>
<dbReference type="PROSITE" id="PS50887">
    <property type="entry name" value="GGDEF"/>
    <property type="match status" value="1"/>
</dbReference>
<dbReference type="Gene3D" id="3.20.20.450">
    <property type="entry name" value="EAL domain"/>
    <property type="match status" value="1"/>
</dbReference>
<dbReference type="InterPro" id="IPR000700">
    <property type="entry name" value="PAS-assoc_C"/>
</dbReference>